<dbReference type="Proteomes" id="UP000053029">
    <property type="component" value="Unassembled WGS sequence"/>
</dbReference>
<dbReference type="InterPro" id="IPR003439">
    <property type="entry name" value="ABC_transporter-like_ATP-bd"/>
</dbReference>
<dbReference type="InterPro" id="IPR003593">
    <property type="entry name" value="AAA+_ATPase"/>
</dbReference>
<organism evidence="5 6">
    <name type="scientific">Fonsecaea pedrosoi CBS 271.37</name>
    <dbReference type="NCBI Taxonomy" id="1442368"/>
    <lineage>
        <taxon>Eukaryota</taxon>
        <taxon>Fungi</taxon>
        <taxon>Dikarya</taxon>
        <taxon>Ascomycota</taxon>
        <taxon>Pezizomycotina</taxon>
        <taxon>Eurotiomycetes</taxon>
        <taxon>Chaetothyriomycetidae</taxon>
        <taxon>Chaetothyriales</taxon>
        <taxon>Herpotrichiellaceae</taxon>
        <taxon>Fonsecaea</taxon>
    </lineage>
</organism>
<protein>
    <recommendedName>
        <fullName evidence="4">ABC transporter domain-containing protein</fullName>
    </recommendedName>
</protein>
<evidence type="ECO:0000313" key="5">
    <source>
        <dbReference type="EMBL" id="KIW75727.1"/>
    </source>
</evidence>
<dbReference type="Gene3D" id="3.40.50.300">
    <property type="entry name" value="P-loop containing nucleotide triphosphate hydrolases"/>
    <property type="match status" value="1"/>
</dbReference>
<dbReference type="RefSeq" id="XP_013279535.1">
    <property type="nucleotide sequence ID" value="XM_013424081.1"/>
</dbReference>
<feature type="domain" description="ABC transporter" evidence="4">
    <location>
        <begin position="27"/>
        <end position="252"/>
    </location>
</feature>
<dbReference type="GO" id="GO:0016887">
    <property type="term" value="F:ATP hydrolysis activity"/>
    <property type="evidence" value="ECO:0007669"/>
    <property type="project" value="InterPro"/>
</dbReference>
<evidence type="ECO:0000313" key="6">
    <source>
        <dbReference type="Proteomes" id="UP000053029"/>
    </source>
</evidence>
<gene>
    <name evidence="5" type="ORF">Z517_10470</name>
</gene>
<evidence type="ECO:0000259" key="4">
    <source>
        <dbReference type="PROSITE" id="PS50893"/>
    </source>
</evidence>
<dbReference type="AlphaFoldDB" id="A0A0D2EMU5"/>
<dbReference type="EMBL" id="KN846975">
    <property type="protein sequence ID" value="KIW75727.1"/>
    <property type="molecule type" value="Genomic_DNA"/>
</dbReference>
<feature type="compositionally biased region" description="Low complexity" evidence="3">
    <location>
        <begin position="9"/>
        <end position="22"/>
    </location>
</feature>
<dbReference type="GeneID" id="25309960"/>
<dbReference type="OrthoDB" id="6512918at2759"/>
<keyword evidence="6" id="KW-1185">Reference proteome</keyword>
<dbReference type="InterPro" id="IPR027417">
    <property type="entry name" value="P-loop_NTPase"/>
</dbReference>
<proteinExistence type="predicted"/>
<name>A0A0D2EMU5_9EURO</name>
<keyword evidence="1" id="KW-0547">Nucleotide-binding</keyword>
<evidence type="ECO:0000256" key="2">
    <source>
        <dbReference type="ARBA" id="ARBA00022840"/>
    </source>
</evidence>
<dbReference type="SMART" id="SM00382">
    <property type="entry name" value="AAA"/>
    <property type="match status" value="1"/>
</dbReference>
<dbReference type="GO" id="GO:0005524">
    <property type="term" value="F:ATP binding"/>
    <property type="evidence" value="ECO:0007669"/>
    <property type="project" value="UniProtKB-KW"/>
</dbReference>
<feature type="region of interest" description="Disordered" evidence="3">
    <location>
        <begin position="1"/>
        <end position="22"/>
    </location>
</feature>
<sequence length="310" mass="33446">MAPQEESQTTTSASASTSMSTAPQPEILVRGLTYKFPDGSTGLENINLSLPAGSRTLLIGANGAGKTTLLRLLSGKKLAPSRAIAIAGVDPFASGLEGVTYLGLEWVLNPIVRTDIAVPILLESVGGGHYPDRRDELVRILDIDLSWRMHMVSDGERRRVQLAMGLIRPWDVLLLDEITVDLDLLSRSNFLGWLRGETDRRGATVVYATHILDNLVGWPTHLVHMHLGRVKEWGPMDRFDDEVDDSTAKSGNSKLGELVLKWLKDDLAERGPRGHGVVGGGGGGGGGSQAKTYESFEGKAGYGLEKTPEL</sequence>
<evidence type="ECO:0000256" key="1">
    <source>
        <dbReference type="ARBA" id="ARBA00022741"/>
    </source>
</evidence>
<dbReference type="STRING" id="1442368.A0A0D2EMU5"/>
<keyword evidence="2" id="KW-0067">ATP-binding</keyword>
<reference evidence="5 6" key="1">
    <citation type="submission" date="2015-01" db="EMBL/GenBank/DDBJ databases">
        <title>The Genome Sequence of Fonsecaea pedrosoi CBS 271.37.</title>
        <authorList>
            <consortium name="The Broad Institute Genomics Platform"/>
            <person name="Cuomo C."/>
            <person name="de Hoog S."/>
            <person name="Gorbushina A."/>
            <person name="Stielow B."/>
            <person name="Teixiera M."/>
            <person name="Abouelleil A."/>
            <person name="Chapman S.B."/>
            <person name="Priest M."/>
            <person name="Young S.K."/>
            <person name="Wortman J."/>
            <person name="Nusbaum C."/>
            <person name="Birren B."/>
        </authorList>
    </citation>
    <scope>NUCLEOTIDE SEQUENCE [LARGE SCALE GENOMIC DNA]</scope>
    <source>
        <strain evidence="5 6">CBS 271.37</strain>
    </source>
</reference>
<dbReference type="PANTHER" id="PTHR43158">
    <property type="entry name" value="SKFA PEPTIDE EXPORT ATP-BINDING PROTEIN SKFE"/>
    <property type="match status" value="1"/>
</dbReference>
<dbReference type="SUPFAM" id="SSF52540">
    <property type="entry name" value="P-loop containing nucleoside triphosphate hydrolases"/>
    <property type="match status" value="1"/>
</dbReference>
<feature type="region of interest" description="Disordered" evidence="3">
    <location>
        <begin position="269"/>
        <end position="292"/>
    </location>
</feature>
<dbReference type="PROSITE" id="PS50893">
    <property type="entry name" value="ABC_TRANSPORTER_2"/>
    <property type="match status" value="1"/>
</dbReference>
<dbReference type="VEuPathDB" id="FungiDB:Z517_10470"/>
<accession>A0A0D2EMU5</accession>
<evidence type="ECO:0000256" key="3">
    <source>
        <dbReference type="SAM" id="MobiDB-lite"/>
    </source>
</evidence>
<feature type="compositionally biased region" description="Gly residues" evidence="3">
    <location>
        <begin position="274"/>
        <end position="288"/>
    </location>
</feature>
<dbReference type="Pfam" id="PF00005">
    <property type="entry name" value="ABC_tran"/>
    <property type="match status" value="1"/>
</dbReference>
<dbReference type="FunFam" id="3.40.50.300:FF:001332">
    <property type="entry name" value="Similar to ABC transporter"/>
    <property type="match status" value="1"/>
</dbReference>
<dbReference type="PANTHER" id="PTHR43158:SF2">
    <property type="entry name" value="SKFA PEPTIDE EXPORT ATP-BINDING PROTEIN SKFE"/>
    <property type="match status" value="1"/>
</dbReference>
<dbReference type="HOGENOM" id="CLU_057592_3_0_1"/>